<reference evidence="2" key="1">
    <citation type="submission" date="2021-01" db="UniProtKB">
        <authorList>
            <consortium name="EnsemblMetazoa"/>
        </authorList>
    </citation>
    <scope>IDENTIFICATION</scope>
</reference>
<evidence type="ECO:0000313" key="3">
    <source>
        <dbReference type="Proteomes" id="UP000594260"/>
    </source>
</evidence>
<feature type="compositionally biased region" description="Basic and acidic residues" evidence="1">
    <location>
        <begin position="1"/>
        <end position="10"/>
    </location>
</feature>
<dbReference type="GeneID" id="111252479"/>
<feature type="compositionally biased region" description="Basic and acidic residues" evidence="1">
    <location>
        <begin position="18"/>
        <end position="29"/>
    </location>
</feature>
<dbReference type="RefSeq" id="XP_022666188.1">
    <property type="nucleotide sequence ID" value="XM_022810453.1"/>
</dbReference>
<dbReference type="EnsemblMetazoa" id="XM_022810453">
    <property type="protein sequence ID" value="XP_022666188"/>
    <property type="gene ID" value="LOC111252479"/>
</dbReference>
<dbReference type="RefSeq" id="XP_022666187.1">
    <property type="nucleotide sequence ID" value="XM_022810452.1"/>
</dbReference>
<dbReference type="RefSeq" id="XP_022666189.1">
    <property type="nucleotide sequence ID" value="XM_022810454.1"/>
</dbReference>
<dbReference type="Proteomes" id="UP000594260">
    <property type="component" value="Unplaced"/>
</dbReference>
<protein>
    <submittedName>
        <fullName evidence="2">Uncharacterized protein</fullName>
    </submittedName>
</protein>
<dbReference type="EnsemblMetazoa" id="XM_022810454">
    <property type="protein sequence ID" value="XP_022666189"/>
    <property type="gene ID" value="LOC111252479"/>
</dbReference>
<dbReference type="KEGG" id="vde:111252479"/>
<organism evidence="2 3">
    <name type="scientific">Varroa destructor</name>
    <name type="common">Honeybee mite</name>
    <dbReference type="NCBI Taxonomy" id="109461"/>
    <lineage>
        <taxon>Eukaryota</taxon>
        <taxon>Metazoa</taxon>
        <taxon>Ecdysozoa</taxon>
        <taxon>Arthropoda</taxon>
        <taxon>Chelicerata</taxon>
        <taxon>Arachnida</taxon>
        <taxon>Acari</taxon>
        <taxon>Parasitiformes</taxon>
        <taxon>Mesostigmata</taxon>
        <taxon>Gamasina</taxon>
        <taxon>Dermanyssoidea</taxon>
        <taxon>Varroidae</taxon>
        <taxon>Varroa</taxon>
    </lineage>
</organism>
<dbReference type="AlphaFoldDB" id="A0A7M7MIA3"/>
<proteinExistence type="predicted"/>
<feature type="region of interest" description="Disordered" evidence="1">
    <location>
        <begin position="1"/>
        <end position="52"/>
    </location>
</feature>
<name>A0A7M7MIA3_VARDE</name>
<accession>A0A7M7MIA3</accession>
<dbReference type="InParanoid" id="A0A7M7MIA3"/>
<evidence type="ECO:0000313" key="2">
    <source>
        <dbReference type="EnsemblMetazoa" id="XP_022666189"/>
    </source>
</evidence>
<sequence length="439" mass="51409">MQGSDEKEHQGSSAQENLDDREVLKKDAKYTSANHQNDTVEPSGAFKGDNFKRTTTKPSIFFKILTDEDIDERERERKEKRERILREIVSLEAARVAEEWRRLRKKKVELKERRMREVIFRELSEMWNSGQDIQHPEQVDPHIRGDSGQLSEESALRKRLFYGCFREFVNNNNSLFNNNNLLRNHVYEQKFGFRNYHKQRYQSAEQTHSNVQMSRVHHGHMHGLERRSSCSNIFNSMTWTAEELRIYYECMIKHNVWPLHYTVQHQMLTSSHQIHSQSIEEPGTSRRGFTTIPFHRTLNNVSGEVDELPEHYDRAQAWSSTFPIERSVTNTVRPVRMKKYFNPNSRRGFSSSSSSSTSMTECTRLPPLGHSHVTLSVPSSNNKMLINKNVAKAGFQEKTESRKSEEKFFVDELLKENVDHEPVCPVIGENDDVDLYDDL</sequence>
<feature type="compositionally biased region" description="Polar residues" evidence="1">
    <location>
        <begin position="31"/>
        <end position="40"/>
    </location>
</feature>
<keyword evidence="3" id="KW-1185">Reference proteome</keyword>
<feature type="region of interest" description="Disordered" evidence="1">
    <location>
        <begin position="343"/>
        <end position="362"/>
    </location>
</feature>
<dbReference type="EnsemblMetazoa" id="XM_022810452">
    <property type="protein sequence ID" value="XP_022666187"/>
    <property type="gene ID" value="LOC111252479"/>
</dbReference>
<evidence type="ECO:0000256" key="1">
    <source>
        <dbReference type="SAM" id="MobiDB-lite"/>
    </source>
</evidence>